<comment type="similarity">
    <text evidence="3">Belongs to the peptidase M20A family. ArgE subfamily.</text>
</comment>
<dbReference type="InterPro" id="IPR036264">
    <property type="entry name" value="Bact_exopeptidase_dim_dom"/>
</dbReference>
<dbReference type="PANTHER" id="PTHR43808">
    <property type="entry name" value="ACETYLORNITHINE DEACETYLASE"/>
    <property type="match status" value="1"/>
</dbReference>
<gene>
    <name evidence="11" type="ORF">MNBD_GAMMA05-998</name>
</gene>
<keyword evidence="5" id="KW-0055">Arginine biosynthesis</keyword>
<dbReference type="InterPro" id="IPR002933">
    <property type="entry name" value="Peptidase_M20"/>
</dbReference>
<evidence type="ECO:0000259" key="10">
    <source>
        <dbReference type="Pfam" id="PF07687"/>
    </source>
</evidence>
<reference evidence="11" key="1">
    <citation type="submission" date="2018-06" db="EMBL/GenBank/DDBJ databases">
        <authorList>
            <person name="Zhirakovskaya E."/>
        </authorList>
    </citation>
    <scope>NUCLEOTIDE SEQUENCE</scope>
</reference>
<feature type="domain" description="Peptidase M20 dimerisation" evidence="10">
    <location>
        <begin position="186"/>
        <end position="294"/>
    </location>
</feature>
<keyword evidence="6" id="KW-0028">Amino-acid biosynthesis</keyword>
<evidence type="ECO:0000256" key="1">
    <source>
        <dbReference type="ARBA" id="ARBA00001947"/>
    </source>
</evidence>
<name>A0A3B0X3A5_9ZZZZ</name>
<dbReference type="AlphaFoldDB" id="A0A3B0X3A5"/>
<dbReference type="InterPro" id="IPR011650">
    <property type="entry name" value="Peptidase_M20_dimer"/>
</dbReference>
<dbReference type="EC" id="3.5.1.16" evidence="11"/>
<dbReference type="GO" id="GO:0006526">
    <property type="term" value="P:L-arginine biosynthetic process"/>
    <property type="evidence" value="ECO:0007669"/>
    <property type="project" value="UniProtKB-KW"/>
</dbReference>
<dbReference type="NCBIfam" id="TIGR01892">
    <property type="entry name" value="AcOrn-deacetyl"/>
    <property type="match status" value="1"/>
</dbReference>
<dbReference type="InterPro" id="IPR050072">
    <property type="entry name" value="Peptidase_M20A"/>
</dbReference>
<dbReference type="FunFam" id="3.30.70.360:FF:000003">
    <property type="entry name" value="Acetylornithine deacetylase"/>
    <property type="match status" value="1"/>
</dbReference>
<keyword evidence="7" id="KW-0479">Metal-binding</keyword>
<evidence type="ECO:0000313" key="11">
    <source>
        <dbReference type="EMBL" id="VAW51136.1"/>
    </source>
</evidence>
<dbReference type="Pfam" id="PF01546">
    <property type="entry name" value="Peptidase_M20"/>
    <property type="match status" value="1"/>
</dbReference>
<evidence type="ECO:0000256" key="3">
    <source>
        <dbReference type="ARBA" id="ARBA00005691"/>
    </source>
</evidence>
<dbReference type="PANTHER" id="PTHR43808:SF1">
    <property type="entry name" value="ACETYLORNITHINE DEACETYLASE"/>
    <property type="match status" value="1"/>
</dbReference>
<comment type="cofactor">
    <cofactor evidence="1">
        <name>Zn(2+)</name>
        <dbReference type="ChEBI" id="CHEBI:29105"/>
    </cofactor>
</comment>
<dbReference type="GO" id="GO:0005737">
    <property type="term" value="C:cytoplasm"/>
    <property type="evidence" value="ECO:0007669"/>
    <property type="project" value="UniProtKB-SubCell"/>
</dbReference>
<dbReference type="EMBL" id="UOFE01000013">
    <property type="protein sequence ID" value="VAW51136.1"/>
    <property type="molecule type" value="Genomic_DNA"/>
</dbReference>
<dbReference type="CDD" id="cd03894">
    <property type="entry name" value="M20_ArgE"/>
    <property type="match status" value="1"/>
</dbReference>
<evidence type="ECO:0000256" key="5">
    <source>
        <dbReference type="ARBA" id="ARBA00022571"/>
    </source>
</evidence>
<dbReference type="InterPro" id="IPR010169">
    <property type="entry name" value="AcOrn-deacetyl"/>
</dbReference>
<dbReference type="InterPro" id="IPR001261">
    <property type="entry name" value="ArgE/DapE_CS"/>
</dbReference>
<evidence type="ECO:0000256" key="9">
    <source>
        <dbReference type="ARBA" id="ARBA00022833"/>
    </source>
</evidence>
<keyword evidence="8 11" id="KW-0378">Hydrolase</keyword>
<comment type="subcellular location">
    <subcellularLocation>
        <location evidence="2">Cytoplasm</location>
    </subcellularLocation>
</comment>
<dbReference type="SUPFAM" id="SSF55031">
    <property type="entry name" value="Bacterial exopeptidase dimerisation domain"/>
    <property type="match status" value="1"/>
</dbReference>
<dbReference type="PROSITE" id="PS00759">
    <property type="entry name" value="ARGE_DAPE_CPG2_2"/>
    <property type="match status" value="1"/>
</dbReference>
<sequence>MPTKKYIKISDIKSLINQLLSTPSISCTSTEIDQSNLPVIHLLADWFESLGFKCEIQTLTHDKNKANLIATLGNGNNGLVLAGHTDTVPLDEALWNIDPFRATEKDGRLYGLGSCDMKSFFAVIIEALKTFDLSKVKQPLIILATADEETSMSGAKAIANHAEQLGLHHARAAIIGEPTNMKPIRMHKGMLMESIQLTGHAGHSSDPSLGNNALEAMHKVMAELLIWRDELQSKHKNPLFEIPVPTMNFGHIHGGDNPNRICGSCELQIDIRPLPGMKLDDLRAEMKQRLKRVLRGTGIQLKTVPLTDGFDAMNTDKNTEIVKLAEKMTHSESQIVAFGTEAPHYNSIGLETIVMGPGSINQAHQPDEYIEMKSLNPAIDITRQLIAHYCF</sequence>
<dbReference type="Gene3D" id="3.30.70.360">
    <property type="match status" value="1"/>
</dbReference>
<dbReference type="NCBIfam" id="NF003474">
    <property type="entry name" value="PRK05111.1"/>
    <property type="match status" value="1"/>
</dbReference>
<dbReference type="GO" id="GO:0008777">
    <property type="term" value="F:acetylornithine deacetylase activity"/>
    <property type="evidence" value="ECO:0007669"/>
    <property type="project" value="UniProtKB-EC"/>
</dbReference>
<keyword evidence="4" id="KW-0963">Cytoplasm</keyword>
<dbReference type="Gene3D" id="3.40.630.10">
    <property type="entry name" value="Zn peptidases"/>
    <property type="match status" value="1"/>
</dbReference>
<keyword evidence="9" id="KW-0862">Zinc</keyword>
<evidence type="ECO:0000256" key="6">
    <source>
        <dbReference type="ARBA" id="ARBA00022605"/>
    </source>
</evidence>
<proteinExistence type="inferred from homology"/>
<protein>
    <submittedName>
        <fullName evidence="11">Acetylornithine deacetylase</fullName>
        <ecNumber evidence="11">3.5.1.16</ecNumber>
    </submittedName>
</protein>
<evidence type="ECO:0000256" key="4">
    <source>
        <dbReference type="ARBA" id="ARBA00022490"/>
    </source>
</evidence>
<dbReference type="GO" id="GO:0046872">
    <property type="term" value="F:metal ion binding"/>
    <property type="evidence" value="ECO:0007669"/>
    <property type="project" value="UniProtKB-KW"/>
</dbReference>
<dbReference type="Pfam" id="PF07687">
    <property type="entry name" value="M20_dimer"/>
    <property type="match status" value="1"/>
</dbReference>
<accession>A0A3B0X3A5</accession>
<evidence type="ECO:0000256" key="7">
    <source>
        <dbReference type="ARBA" id="ARBA00022723"/>
    </source>
</evidence>
<dbReference type="SUPFAM" id="SSF53187">
    <property type="entry name" value="Zn-dependent exopeptidases"/>
    <property type="match status" value="1"/>
</dbReference>
<evidence type="ECO:0000256" key="8">
    <source>
        <dbReference type="ARBA" id="ARBA00022801"/>
    </source>
</evidence>
<evidence type="ECO:0000256" key="2">
    <source>
        <dbReference type="ARBA" id="ARBA00004496"/>
    </source>
</evidence>
<organism evidence="11">
    <name type="scientific">hydrothermal vent metagenome</name>
    <dbReference type="NCBI Taxonomy" id="652676"/>
    <lineage>
        <taxon>unclassified sequences</taxon>
        <taxon>metagenomes</taxon>
        <taxon>ecological metagenomes</taxon>
    </lineage>
</organism>